<accession>A0ABQ9ICY1</accession>
<feature type="compositionally biased region" description="Basic residues" evidence="1">
    <location>
        <begin position="824"/>
        <end position="834"/>
    </location>
</feature>
<evidence type="ECO:0000313" key="3">
    <source>
        <dbReference type="Proteomes" id="UP001159363"/>
    </source>
</evidence>
<keyword evidence="3" id="KW-1185">Reference proteome</keyword>
<feature type="compositionally biased region" description="Polar residues" evidence="1">
    <location>
        <begin position="438"/>
        <end position="447"/>
    </location>
</feature>
<dbReference type="EMBL" id="JARBHB010000002">
    <property type="protein sequence ID" value="KAJ8894521.1"/>
    <property type="molecule type" value="Genomic_DNA"/>
</dbReference>
<reference evidence="2 3" key="1">
    <citation type="submission" date="2023-02" db="EMBL/GenBank/DDBJ databases">
        <title>LHISI_Scaffold_Assembly.</title>
        <authorList>
            <person name="Stuart O.P."/>
            <person name="Cleave R."/>
            <person name="Magrath M.J.L."/>
            <person name="Mikheyev A.S."/>
        </authorList>
    </citation>
    <scope>NUCLEOTIDE SEQUENCE [LARGE SCALE GENOMIC DNA]</scope>
    <source>
        <strain evidence="2">Daus_M_001</strain>
        <tissue evidence="2">Leg muscle</tissue>
    </source>
</reference>
<feature type="region of interest" description="Disordered" evidence="1">
    <location>
        <begin position="360"/>
        <end position="380"/>
    </location>
</feature>
<feature type="compositionally biased region" description="Low complexity" evidence="1">
    <location>
        <begin position="779"/>
        <end position="790"/>
    </location>
</feature>
<evidence type="ECO:0000313" key="2">
    <source>
        <dbReference type="EMBL" id="KAJ8894521.1"/>
    </source>
</evidence>
<gene>
    <name evidence="2" type="ORF">PR048_007178</name>
</gene>
<name>A0ABQ9ICY1_9NEOP</name>
<protein>
    <submittedName>
        <fullName evidence="2">Uncharacterized protein</fullName>
    </submittedName>
</protein>
<feature type="region of interest" description="Disordered" evidence="1">
    <location>
        <begin position="765"/>
        <end position="790"/>
    </location>
</feature>
<sequence length="834" mass="91795">MKLTTSQYVNNKLSCKGTGVGYSKRGGGGGWHFAVHCTSKGSQWYSGLTVASHRGPTGFDSRRNRSRILACGNRAGRCRWSVGFLGDLPFPPPLQSSAAPYSPSFTLISSQDLDVRAAQISRLYFTPQYFVHGCRLGHVPRIIPAAEYETVFREIAVWIPANSVSTTPGFADSSQASCMLGHVPRIIPAAEYETVFREIAVWIPASSVSTTPGFADSSQASCMWGNTQRAYEWILSRACKSAHFTANSSYNTPLHRCDSHYYCCSTCLRRRVAAHEAHPGGGGMSVATISLLVSLSFQLPLFAAPHARDDRIPRELPRLVQVRSLRLWMAGRGKQQIPEKTRRPVASSCTISTCENPGVTRPWTESGSALVGGEQSNRSATAVPVGGKLRCISLGWRRADGNTETFSLRITRVLDAVVSGSPSVWCARYQRFTLQDDSQLDRQTSAKVSLEQRRNARAGETGDPRGNPLTNGIVRCENPGATSSVIEPGSPRWEASSLTTTPPRPHRMQNNEAVVLATYARLPRAHKHARYFTATDKLVARATPVYSNLIPLLQVVCTVHENALTPATGGATVAERLACSPPTKAIRVTPDFRMWESIVPDDAVGRQVFLEDLPFHSGAAPYSPRPPSSALKTSMLRAVQITSLTSDMRRNTFGDPKERRRQVYTHRQQKSRCNYPFEWDSAQPRATEKQLTRQLSAGLKRPVTINNHLLAIGYRSRRPTRHPLQLQILTARRWTGPQLPNCDRSGWANAPADLSSSPGPRIWSGAGMGGRGNGRSPRRPANQRNRPARCPHAGVRWVTRPGIEPGSPWWGAGELTAQPPRPHGIIRKLRPRHT</sequence>
<feature type="region of interest" description="Disordered" evidence="1">
    <location>
        <begin position="438"/>
        <end position="472"/>
    </location>
</feature>
<feature type="region of interest" description="Disordered" evidence="1">
    <location>
        <begin position="484"/>
        <end position="507"/>
    </location>
</feature>
<dbReference type="Proteomes" id="UP001159363">
    <property type="component" value="Chromosome 2"/>
</dbReference>
<comment type="caution">
    <text evidence="2">The sequence shown here is derived from an EMBL/GenBank/DDBJ whole genome shotgun (WGS) entry which is preliminary data.</text>
</comment>
<evidence type="ECO:0000256" key="1">
    <source>
        <dbReference type="SAM" id="MobiDB-lite"/>
    </source>
</evidence>
<proteinExistence type="predicted"/>
<feature type="region of interest" description="Disordered" evidence="1">
    <location>
        <begin position="811"/>
        <end position="834"/>
    </location>
</feature>
<organism evidence="2 3">
    <name type="scientific">Dryococelus australis</name>
    <dbReference type="NCBI Taxonomy" id="614101"/>
    <lineage>
        <taxon>Eukaryota</taxon>
        <taxon>Metazoa</taxon>
        <taxon>Ecdysozoa</taxon>
        <taxon>Arthropoda</taxon>
        <taxon>Hexapoda</taxon>
        <taxon>Insecta</taxon>
        <taxon>Pterygota</taxon>
        <taxon>Neoptera</taxon>
        <taxon>Polyneoptera</taxon>
        <taxon>Phasmatodea</taxon>
        <taxon>Verophasmatodea</taxon>
        <taxon>Anareolatae</taxon>
        <taxon>Phasmatidae</taxon>
        <taxon>Eurycanthinae</taxon>
        <taxon>Dryococelus</taxon>
    </lineage>
</organism>